<evidence type="ECO:0000313" key="2">
    <source>
        <dbReference type="Proteomes" id="UP000030487"/>
    </source>
</evidence>
<dbReference type="RefSeq" id="WP_036076534.1">
    <property type="nucleotide sequence ID" value="NZ_AVCW01000014.1"/>
</dbReference>
<dbReference type="GO" id="GO:0004519">
    <property type="term" value="F:endonuclease activity"/>
    <property type="evidence" value="ECO:0007669"/>
    <property type="project" value="UniProtKB-KW"/>
</dbReference>
<comment type="caution">
    <text evidence="1">The sequence shown here is derived from an EMBL/GenBank/DDBJ whole genome shotgun (WGS) entry which is preliminary data.</text>
</comment>
<evidence type="ECO:0000313" key="1">
    <source>
        <dbReference type="EMBL" id="KGR87084.1"/>
    </source>
</evidence>
<keyword evidence="1" id="KW-0540">Nuclease</keyword>
<dbReference type="EMBL" id="JPVR01000068">
    <property type="protein sequence ID" value="KGR87084.1"/>
    <property type="molecule type" value="Genomic_DNA"/>
</dbReference>
<protein>
    <submittedName>
        <fullName evidence="1">Restriction endonuclease</fullName>
    </submittedName>
</protein>
<gene>
    <name evidence="1" type="ORF">CD31_07635</name>
</gene>
<sequence length="311" mass="36301">MNRGYAGFYKSYYLRSSYEYAYAKFLDYHSISWGYEDRVFNIGYKFYKPDFFFYNDAGNLVKIVEIKSRDYEAKEKALKDLNVIKTTYGIDCELISYEELLDMYKFVPFSLTSTITEWIESNNTTINKAVFGKYNGHFNQKHTDQTKRKIGQHTKKLWESNSPAKARMIEGLRKSGLVQKGKQKKPREQRICKSCGREFEVIVTSSKLFCTQVCAGNSNIKIATQVYVENRASIHQEIKQTVIQWAIDHTEIITVTPLNKIKSTLNPLIEHIYQDFGVKDFRVISKAVFGEDRGRKELLRFMKKVCNENVC</sequence>
<organism evidence="1 2">
    <name type="scientific">Lysinibacillus boronitolerans JCM 21713 = 10a = NBRC 103108</name>
    <dbReference type="NCBI Taxonomy" id="1294264"/>
    <lineage>
        <taxon>Bacteria</taxon>
        <taxon>Bacillati</taxon>
        <taxon>Bacillota</taxon>
        <taxon>Bacilli</taxon>
        <taxon>Bacillales</taxon>
        <taxon>Bacillaceae</taxon>
        <taxon>Lysinibacillus</taxon>
    </lineage>
</organism>
<keyword evidence="2" id="KW-1185">Reference proteome</keyword>
<name>A0ABR4Y194_9BACI</name>
<dbReference type="Gene3D" id="3.40.91.30">
    <property type="match status" value="1"/>
</dbReference>
<dbReference type="Proteomes" id="UP000030487">
    <property type="component" value="Unassembled WGS sequence"/>
</dbReference>
<keyword evidence="1" id="KW-0378">Hydrolase</keyword>
<proteinExistence type="predicted"/>
<keyword evidence="1" id="KW-0255">Endonuclease</keyword>
<accession>A0ABR4Y194</accession>
<reference evidence="1 2" key="1">
    <citation type="submission" date="2014-02" db="EMBL/GenBank/DDBJ databases">
        <title>Draft genome sequence of Lysinibacillus boronitolerans NBRC 103108.</title>
        <authorList>
            <person name="Zhang F."/>
            <person name="Wang G."/>
            <person name="Zhang L."/>
        </authorList>
    </citation>
    <scope>NUCLEOTIDE SEQUENCE [LARGE SCALE GENOMIC DNA]</scope>
    <source>
        <strain evidence="1 2">NBRC 103108</strain>
    </source>
</reference>